<comment type="caution">
    <text evidence="11">The sequence shown here is derived from an EMBL/GenBank/DDBJ whole genome shotgun (WGS) entry which is preliminary data.</text>
</comment>
<dbReference type="Gene3D" id="1.50.10.20">
    <property type="match status" value="1"/>
</dbReference>
<proteinExistence type="inferred from homology"/>
<dbReference type="PIRSF" id="PIRSF016302">
    <property type="entry name" value="Man_a_manosd"/>
    <property type="match status" value="1"/>
</dbReference>
<evidence type="ECO:0000256" key="4">
    <source>
        <dbReference type="ARBA" id="ARBA00012350"/>
    </source>
</evidence>
<keyword evidence="5" id="KW-0732">Signal</keyword>
<dbReference type="Pfam" id="PF03663">
    <property type="entry name" value="Glyco_hydro_76"/>
    <property type="match status" value="1"/>
</dbReference>
<evidence type="ECO:0000256" key="10">
    <source>
        <dbReference type="SAM" id="Phobius"/>
    </source>
</evidence>
<feature type="transmembrane region" description="Helical" evidence="10">
    <location>
        <begin position="353"/>
        <end position="373"/>
    </location>
</feature>
<reference evidence="11" key="1">
    <citation type="submission" date="2023-02" db="EMBL/GenBank/DDBJ databases">
        <authorList>
            <person name="Palmer J.M."/>
        </authorList>
    </citation>
    <scope>NUCLEOTIDE SEQUENCE</scope>
    <source>
        <strain evidence="11">FW57</strain>
    </source>
</reference>
<dbReference type="PANTHER" id="PTHR12145">
    <property type="entry name" value="MANNAN ENDO-1,6-ALPHA-MANNOSIDASE DCW1"/>
    <property type="match status" value="1"/>
</dbReference>
<accession>A0AAD4HX39</accession>
<sequence>MVDYWHYTNDTTYNKITTQSLLFQSERIYNPLNWSLSMGNDDQGFWNMSAMRAAEVAYPDPQVDQPQWLALAQGVFNQLASRWEPELCGRGLQWQVYQANRGFDYKNTIATAVLFNMGARLARYTRNESYAAWAERSWDWLVGVKYIDDQYNVYDGAHYQNNCTIIDKAQFSYNAAVLAEGLAHMYAYTNASTKWHTPLAGLVNRTLTFFFFPDGIMVEQPCERPDAVGCNTDQLSFKGYMHRWLATATLLAPFLADLVLAALRSSAAGAAASCDPGDGTCGFRWTTGSYDGSTGTGQQMSALAALVSLLVTHEGVAPPLTEATGGTSAGDPGAGNHVFKPGELAPIAKGDRVGAGALTAFLLASMLAGMWWLMRDETKPLKRPAVMKRRGG</sequence>
<evidence type="ECO:0000256" key="9">
    <source>
        <dbReference type="ARBA" id="ARBA00023295"/>
    </source>
</evidence>
<evidence type="ECO:0000256" key="2">
    <source>
        <dbReference type="ARBA" id="ARBA00004308"/>
    </source>
</evidence>
<keyword evidence="10" id="KW-1133">Transmembrane helix</keyword>
<dbReference type="Proteomes" id="UP001197093">
    <property type="component" value="Unassembled WGS sequence"/>
</dbReference>
<keyword evidence="9" id="KW-0326">Glycosidase</keyword>
<dbReference type="PANTHER" id="PTHR12145:SF36">
    <property type="entry name" value="MANNAN ENDO-1,6-ALPHA-MANNOSIDASE DCW1"/>
    <property type="match status" value="1"/>
</dbReference>
<evidence type="ECO:0000313" key="11">
    <source>
        <dbReference type="EMBL" id="KAG7284193.1"/>
    </source>
</evidence>
<dbReference type="GO" id="GO:0016052">
    <property type="term" value="P:carbohydrate catabolic process"/>
    <property type="evidence" value="ECO:0007669"/>
    <property type="project" value="InterPro"/>
</dbReference>
<dbReference type="InterPro" id="IPR005198">
    <property type="entry name" value="Glyco_hydro_76"/>
</dbReference>
<dbReference type="GO" id="GO:0009272">
    <property type="term" value="P:fungal-type cell wall biogenesis"/>
    <property type="evidence" value="ECO:0007669"/>
    <property type="project" value="TreeGrafter"/>
</dbReference>
<evidence type="ECO:0000256" key="1">
    <source>
        <dbReference type="ARBA" id="ARBA00001452"/>
    </source>
</evidence>
<evidence type="ECO:0000256" key="7">
    <source>
        <dbReference type="ARBA" id="ARBA00023136"/>
    </source>
</evidence>
<keyword evidence="8" id="KW-0325">Glycoprotein</keyword>
<comment type="subcellular location">
    <subcellularLocation>
        <location evidence="2">Endomembrane system</location>
    </subcellularLocation>
</comment>
<comment type="catalytic activity">
    <reaction evidence="1">
        <text>Random hydrolysis of (1-&gt;6)-alpha-D-mannosidic linkages in unbranched (1-&gt;6)-mannans.</text>
        <dbReference type="EC" id="3.2.1.101"/>
    </reaction>
</comment>
<dbReference type="FunFam" id="1.50.10.20:FF:000006">
    <property type="entry name" value="Mannan endo-1,6-alpha-mannosidase"/>
    <property type="match status" value="1"/>
</dbReference>
<evidence type="ECO:0000256" key="3">
    <source>
        <dbReference type="ARBA" id="ARBA00009699"/>
    </source>
</evidence>
<keyword evidence="10" id="KW-0812">Transmembrane</keyword>
<dbReference type="InterPro" id="IPR008928">
    <property type="entry name" value="6-hairpin_glycosidase_sf"/>
</dbReference>
<organism evidence="11 12">
    <name type="scientific">Staphylotrichum longicolle</name>
    <dbReference type="NCBI Taxonomy" id="669026"/>
    <lineage>
        <taxon>Eukaryota</taxon>
        <taxon>Fungi</taxon>
        <taxon>Dikarya</taxon>
        <taxon>Ascomycota</taxon>
        <taxon>Pezizomycotina</taxon>
        <taxon>Sordariomycetes</taxon>
        <taxon>Sordariomycetidae</taxon>
        <taxon>Sordariales</taxon>
        <taxon>Chaetomiaceae</taxon>
        <taxon>Staphylotrichum</taxon>
    </lineage>
</organism>
<dbReference type="EC" id="3.2.1.101" evidence="4"/>
<dbReference type="AlphaFoldDB" id="A0AAD4HX39"/>
<dbReference type="InterPro" id="IPR014480">
    <property type="entry name" value="Mannan-1_6-alpha_mannosidase"/>
</dbReference>
<evidence type="ECO:0000256" key="8">
    <source>
        <dbReference type="ARBA" id="ARBA00023180"/>
    </source>
</evidence>
<evidence type="ECO:0000256" key="6">
    <source>
        <dbReference type="ARBA" id="ARBA00022801"/>
    </source>
</evidence>
<gene>
    <name evidence="11" type="ORF">NEMBOFW57_010556</name>
</gene>
<keyword evidence="6" id="KW-0378">Hydrolase</keyword>
<dbReference type="GO" id="GO:0008496">
    <property type="term" value="F:mannan endo-1,6-alpha-mannosidase activity"/>
    <property type="evidence" value="ECO:0007669"/>
    <property type="project" value="UniProtKB-EC"/>
</dbReference>
<keyword evidence="12" id="KW-1185">Reference proteome</keyword>
<name>A0AAD4HX39_9PEZI</name>
<dbReference type="EMBL" id="JAHCVI010000006">
    <property type="protein sequence ID" value="KAG7284193.1"/>
    <property type="molecule type" value="Genomic_DNA"/>
</dbReference>
<dbReference type="SUPFAM" id="SSF48208">
    <property type="entry name" value="Six-hairpin glycosidases"/>
    <property type="match status" value="1"/>
</dbReference>
<evidence type="ECO:0000256" key="5">
    <source>
        <dbReference type="ARBA" id="ARBA00022729"/>
    </source>
</evidence>
<evidence type="ECO:0000313" key="12">
    <source>
        <dbReference type="Proteomes" id="UP001197093"/>
    </source>
</evidence>
<comment type="similarity">
    <text evidence="3">Belongs to the glycosyl hydrolase 76 family.</text>
</comment>
<dbReference type="GO" id="GO:0012505">
    <property type="term" value="C:endomembrane system"/>
    <property type="evidence" value="ECO:0007669"/>
    <property type="project" value="UniProtKB-SubCell"/>
</dbReference>
<protein>
    <recommendedName>
        <fullName evidence="4">mannan endo-1,6-alpha-mannosidase</fullName>
        <ecNumber evidence="4">3.2.1.101</ecNumber>
    </recommendedName>
</protein>
<keyword evidence="7 10" id="KW-0472">Membrane</keyword>